<sequence length="237" mass="26755">MNDNTAFETEYKTKQDAIIKKQTGASPSYVNIAQNWGKLKTEKKSSVTDAIKAVLKYAKHIELDEAEKADREEIKKAIAKPEDYKDAPTSKLDEPILTKLFGFTKDINDIILNDYGKSKNKSGFDKLMAHLTETGEGFDGGNKDAYKDAAEETKKDKAWETFISKGPEIVIKTIVNHEFEDKKQPLKEDIYKKGDDGEFDDAAVKLYLYEEKIGKSHQFLAKDEKQDEPGNGDGKEM</sequence>
<accession>A0A9W4TBD7</accession>
<dbReference type="Proteomes" id="UP001153678">
    <property type="component" value="Unassembled WGS sequence"/>
</dbReference>
<evidence type="ECO:0000313" key="3">
    <source>
        <dbReference type="Proteomes" id="UP001153678"/>
    </source>
</evidence>
<keyword evidence="3" id="KW-1185">Reference proteome</keyword>
<proteinExistence type="predicted"/>
<dbReference type="EMBL" id="CAMKVN010022588">
    <property type="protein sequence ID" value="CAI2199875.1"/>
    <property type="molecule type" value="Genomic_DNA"/>
</dbReference>
<evidence type="ECO:0000313" key="2">
    <source>
        <dbReference type="EMBL" id="CAI2199875.1"/>
    </source>
</evidence>
<feature type="region of interest" description="Disordered" evidence="1">
    <location>
        <begin position="218"/>
        <end position="237"/>
    </location>
</feature>
<gene>
    <name evidence="2" type="ORF">FWILDA_LOCUS19290</name>
</gene>
<comment type="caution">
    <text evidence="2">The sequence shown here is derived from an EMBL/GenBank/DDBJ whole genome shotgun (WGS) entry which is preliminary data.</text>
</comment>
<organism evidence="2 3">
    <name type="scientific">Funneliformis geosporum</name>
    <dbReference type="NCBI Taxonomy" id="1117311"/>
    <lineage>
        <taxon>Eukaryota</taxon>
        <taxon>Fungi</taxon>
        <taxon>Fungi incertae sedis</taxon>
        <taxon>Mucoromycota</taxon>
        <taxon>Glomeromycotina</taxon>
        <taxon>Glomeromycetes</taxon>
        <taxon>Glomerales</taxon>
        <taxon>Glomeraceae</taxon>
        <taxon>Funneliformis</taxon>
    </lineage>
</organism>
<evidence type="ECO:0000256" key="1">
    <source>
        <dbReference type="SAM" id="MobiDB-lite"/>
    </source>
</evidence>
<reference evidence="2" key="1">
    <citation type="submission" date="2022-08" db="EMBL/GenBank/DDBJ databases">
        <authorList>
            <person name="Kallberg Y."/>
            <person name="Tangrot J."/>
            <person name="Rosling A."/>
        </authorList>
    </citation>
    <scope>NUCLEOTIDE SEQUENCE</scope>
    <source>
        <strain evidence="2">Wild A</strain>
    </source>
</reference>
<protein>
    <submittedName>
        <fullName evidence="2">19546_t:CDS:1</fullName>
    </submittedName>
</protein>
<feature type="non-terminal residue" evidence="2">
    <location>
        <position position="1"/>
    </location>
</feature>
<name>A0A9W4TBD7_9GLOM</name>
<feature type="non-terminal residue" evidence="2">
    <location>
        <position position="237"/>
    </location>
</feature>
<dbReference type="AlphaFoldDB" id="A0A9W4TBD7"/>